<evidence type="ECO:0000313" key="3">
    <source>
        <dbReference type="Proteomes" id="UP000243488"/>
    </source>
</evidence>
<dbReference type="EMBL" id="CP020100">
    <property type="protein sequence ID" value="AQZ93767.1"/>
    <property type="molecule type" value="Genomic_DNA"/>
</dbReference>
<dbReference type="Pfam" id="PF07238">
    <property type="entry name" value="PilZ"/>
    <property type="match status" value="1"/>
</dbReference>
<proteinExistence type="predicted"/>
<accession>A0A1V0B1E7</accession>
<dbReference type="GO" id="GO:0035438">
    <property type="term" value="F:cyclic-di-GMP binding"/>
    <property type="evidence" value="ECO:0007669"/>
    <property type="project" value="InterPro"/>
</dbReference>
<dbReference type="RefSeq" id="WP_080048625.1">
    <property type="nucleotide sequence ID" value="NZ_CP020100.1"/>
</dbReference>
<dbReference type="Proteomes" id="UP000243488">
    <property type="component" value="Chromosome"/>
</dbReference>
<reference evidence="2 3" key="1">
    <citation type="submission" date="2017-03" db="EMBL/GenBank/DDBJ databases">
        <title>Complete genome sequence of the novel DNRA strain Pseudomonas sp. S-6-2 isolated from Chinese polluted river sediment. Journal of Biotechnology.</title>
        <authorList>
            <person name="Li J."/>
            <person name="Xiang F."/>
            <person name="Wang L."/>
            <person name="Xi L."/>
            <person name="Liu J."/>
        </authorList>
    </citation>
    <scope>NUCLEOTIDE SEQUENCE [LARGE SCALE GENOMIC DNA]</scope>
    <source>
        <strain evidence="2 3">S-6-2</strain>
    </source>
</reference>
<sequence>MREQSRMVFRSIFRIKVADRDTGRLIGYVGDISEGGFKLLSDEPMALDVPVALQIRLRDEEGKMQMLDVEVICLWCQENIRTGYHESGCSLHQPSEEFARLVAGMRAKRASKSPG</sequence>
<dbReference type="AlphaFoldDB" id="A0A1V0B1E7"/>
<organism evidence="2 3">
    <name type="scientific">Halopseudomonas phragmitis</name>
    <dbReference type="NCBI Taxonomy" id="1931241"/>
    <lineage>
        <taxon>Bacteria</taxon>
        <taxon>Pseudomonadati</taxon>
        <taxon>Pseudomonadota</taxon>
        <taxon>Gammaproteobacteria</taxon>
        <taxon>Pseudomonadales</taxon>
        <taxon>Pseudomonadaceae</taxon>
        <taxon>Halopseudomonas</taxon>
    </lineage>
</organism>
<evidence type="ECO:0000313" key="2">
    <source>
        <dbReference type="EMBL" id="AQZ93767.1"/>
    </source>
</evidence>
<feature type="domain" description="PilZ" evidence="1">
    <location>
        <begin position="2"/>
        <end position="98"/>
    </location>
</feature>
<dbReference type="InterPro" id="IPR009875">
    <property type="entry name" value="PilZ_domain"/>
</dbReference>
<dbReference type="KEGG" id="ppha:BVH74_02880"/>
<dbReference type="SUPFAM" id="SSF141371">
    <property type="entry name" value="PilZ domain-like"/>
    <property type="match status" value="1"/>
</dbReference>
<gene>
    <name evidence="2" type="ORF">BVH74_02880</name>
</gene>
<name>A0A1V0B1E7_9GAMM</name>
<dbReference type="Gene3D" id="2.40.10.220">
    <property type="entry name" value="predicted glycosyltransferase like domains"/>
    <property type="match status" value="1"/>
</dbReference>
<evidence type="ECO:0000259" key="1">
    <source>
        <dbReference type="Pfam" id="PF07238"/>
    </source>
</evidence>
<keyword evidence="3" id="KW-1185">Reference proteome</keyword>
<protein>
    <submittedName>
        <fullName evidence="2">PilZ domain-containing protein</fullName>
    </submittedName>
</protein>